<accession>A0A8H4IVR6</accession>
<comment type="caution">
    <text evidence="8">The sequence shown here is derived from an EMBL/GenBank/DDBJ whole genome shotgun (WGS) entry which is preliminary data.</text>
</comment>
<organism evidence="8 9">
    <name type="scientific">Botryosphaeria dothidea</name>
    <dbReference type="NCBI Taxonomy" id="55169"/>
    <lineage>
        <taxon>Eukaryota</taxon>
        <taxon>Fungi</taxon>
        <taxon>Dikarya</taxon>
        <taxon>Ascomycota</taxon>
        <taxon>Pezizomycotina</taxon>
        <taxon>Dothideomycetes</taxon>
        <taxon>Dothideomycetes incertae sedis</taxon>
        <taxon>Botryosphaeriales</taxon>
        <taxon>Botryosphaeriaceae</taxon>
        <taxon>Botryosphaeria</taxon>
    </lineage>
</organism>
<feature type="transmembrane region" description="Helical" evidence="6">
    <location>
        <begin position="170"/>
        <end position="190"/>
    </location>
</feature>
<feature type="transmembrane region" description="Helical" evidence="6">
    <location>
        <begin position="121"/>
        <end position="144"/>
    </location>
</feature>
<evidence type="ECO:0000313" key="9">
    <source>
        <dbReference type="Proteomes" id="UP000572817"/>
    </source>
</evidence>
<keyword evidence="9" id="KW-1185">Reference proteome</keyword>
<protein>
    <submittedName>
        <fullName evidence="8">Cation-transporting ATPase 4 protein</fullName>
    </submittedName>
</protein>
<feature type="transmembrane region" description="Helical" evidence="6">
    <location>
        <begin position="202"/>
        <end position="222"/>
    </location>
</feature>
<sequence>MTVNPTGPGLSLLVVTIILLVLSWLTVILRFLVRWSIKAVDLDDWLMGIGLICFSITCSFIITSIYNGAGTRAETLNDYYMVQGRKWYTYAQIIYCLTTIPIKGSICVALLRIATKKIFKYILYGIMTITVLSSIAIDIVIISWCRPLPAAWGAVPGKCGPATTNANVGYFYSAVCIITDWMLAILPAVMLHDVQLKRRVKVSVAFVLALGAFASTATIIRLRYLVLYNDPVEYLWGVAQIAVWPLVEEGTGIVAGSPAALRPLLRHLPFLSSSRGGSYGASGSKSFNRRFRSLNRNEDLKMNRFQCAANLRTERQDHEQQSDGDS</sequence>
<dbReference type="AlphaFoldDB" id="A0A8H4IVR6"/>
<dbReference type="PANTHER" id="PTHR33048">
    <property type="entry name" value="PTH11-LIKE INTEGRAL MEMBRANE PROTEIN (AFU_ORTHOLOGUE AFUA_5G11245)"/>
    <property type="match status" value="1"/>
</dbReference>
<keyword evidence="3 6" id="KW-1133">Transmembrane helix</keyword>
<name>A0A8H4IVR6_9PEZI</name>
<evidence type="ECO:0000256" key="1">
    <source>
        <dbReference type="ARBA" id="ARBA00004141"/>
    </source>
</evidence>
<evidence type="ECO:0000259" key="7">
    <source>
        <dbReference type="Pfam" id="PF20684"/>
    </source>
</evidence>
<feature type="transmembrane region" description="Helical" evidence="6">
    <location>
        <begin position="12"/>
        <end position="33"/>
    </location>
</feature>
<dbReference type="InterPro" id="IPR049326">
    <property type="entry name" value="Rhodopsin_dom_fungi"/>
</dbReference>
<comment type="similarity">
    <text evidence="5">Belongs to the SAT4 family.</text>
</comment>
<dbReference type="InterPro" id="IPR052337">
    <property type="entry name" value="SAT4-like"/>
</dbReference>
<proteinExistence type="inferred from homology"/>
<evidence type="ECO:0000256" key="3">
    <source>
        <dbReference type="ARBA" id="ARBA00022989"/>
    </source>
</evidence>
<reference evidence="8" key="1">
    <citation type="submission" date="2020-04" db="EMBL/GenBank/DDBJ databases">
        <title>Genome Assembly and Annotation of Botryosphaeria dothidea sdau 11-99, a Latent Pathogen of Apple Fruit Ring Rot in China.</title>
        <authorList>
            <person name="Yu C."/>
            <person name="Diao Y."/>
            <person name="Lu Q."/>
            <person name="Zhao J."/>
            <person name="Cui S."/>
            <person name="Peng C."/>
            <person name="He B."/>
            <person name="Liu H."/>
        </authorList>
    </citation>
    <scope>NUCLEOTIDE SEQUENCE [LARGE SCALE GENOMIC DNA]</scope>
    <source>
        <strain evidence="8">Sdau11-99</strain>
    </source>
</reference>
<feature type="domain" description="Rhodopsin" evidence="7">
    <location>
        <begin position="29"/>
        <end position="266"/>
    </location>
</feature>
<dbReference type="Proteomes" id="UP000572817">
    <property type="component" value="Unassembled WGS sequence"/>
</dbReference>
<feature type="transmembrane region" description="Helical" evidence="6">
    <location>
        <begin position="45"/>
        <end position="67"/>
    </location>
</feature>
<keyword evidence="4 6" id="KW-0472">Membrane</keyword>
<comment type="subcellular location">
    <subcellularLocation>
        <location evidence="1">Membrane</location>
        <topology evidence="1">Multi-pass membrane protein</topology>
    </subcellularLocation>
</comment>
<gene>
    <name evidence="8" type="ORF">GTA08_BOTSDO04284</name>
</gene>
<evidence type="ECO:0000256" key="6">
    <source>
        <dbReference type="SAM" id="Phobius"/>
    </source>
</evidence>
<dbReference type="OrthoDB" id="3897607at2759"/>
<evidence type="ECO:0000256" key="2">
    <source>
        <dbReference type="ARBA" id="ARBA00022692"/>
    </source>
</evidence>
<dbReference type="EMBL" id="WWBZ02000022">
    <property type="protein sequence ID" value="KAF4308510.1"/>
    <property type="molecule type" value="Genomic_DNA"/>
</dbReference>
<dbReference type="Pfam" id="PF20684">
    <property type="entry name" value="Fung_rhodopsin"/>
    <property type="match status" value="1"/>
</dbReference>
<evidence type="ECO:0000313" key="8">
    <source>
        <dbReference type="EMBL" id="KAF4308510.1"/>
    </source>
</evidence>
<evidence type="ECO:0000256" key="5">
    <source>
        <dbReference type="ARBA" id="ARBA00038359"/>
    </source>
</evidence>
<evidence type="ECO:0000256" key="4">
    <source>
        <dbReference type="ARBA" id="ARBA00023136"/>
    </source>
</evidence>
<dbReference type="PANTHER" id="PTHR33048:SF21">
    <property type="entry name" value="INTEGRAL MEMBRANE PROTEIN"/>
    <property type="match status" value="1"/>
</dbReference>
<keyword evidence="2 6" id="KW-0812">Transmembrane</keyword>
<dbReference type="GO" id="GO:0016020">
    <property type="term" value="C:membrane"/>
    <property type="evidence" value="ECO:0007669"/>
    <property type="project" value="UniProtKB-SubCell"/>
</dbReference>
<feature type="transmembrane region" description="Helical" evidence="6">
    <location>
        <begin position="87"/>
        <end position="114"/>
    </location>
</feature>